<feature type="domain" description="FAM69 protein-kinase" evidence="6">
    <location>
        <begin position="217"/>
        <end position="434"/>
    </location>
</feature>
<dbReference type="Proteomes" id="UP001286313">
    <property type="component" value="Unassembled WGS sequence"/>
</dbReference>
<dbReference type="GO" id="GO:0005576">
    <property type="term" value="C:extracellular region"/>
    <property type="evidence" value="ECO:0007669"/>
    <property type="project" value="UniProtKB-SubCell"/>
</dbReference>
<evidence type="ECO:0000313" key="8">
    <source>
        <dbReference type="Proteomes" id="UP001286313"/>
    </source>
</evidence>
<gene>
    <name evidence="7" type="ORF">Pcinc_015977</name>
</gene>
<evidence type="ECO:0000256" key="2">
    <source>
        <dbReference type="ARBA" id="ARBA00006338"/>
    </source>
</evidence>
<dbReference type="InterPro" id="IPR022049">
    <property type="entry name" value="FAM69_kinase_dom"/>
</dbReference>
<evidence type="ECO:0000256" key="5">
    <source>
        <dbReference type="SAM" id="MobiDB-lite"/>
    </source>
</evidence>
<dbReference type="Pfam" id="PF12260">
    <property type="entry name" value="PIP49_C"/>
    <property type="match status" value="1"/>
</dbReference>
<name>A0AAE1KP70_PETCI</name>
<proteinExistence type="inferred from homology"/>
<keyword evidence="4" id="KW-0732">Signal</keyword>
<evidence type="ECO:0000256" key="1">
    <source>
        <dbReference type="ARBA" id="ARBA00004613"/>
    </source>
</evidence>
<comment type="caution">
    <text evidence="7">The sequence shown here is derived from an EMBL/GenBank/DDBJ whole genome shotgun (WGS) entry which is preliminary data.</text>
</comment>
<keyword evidence="8" id="KW-1185">Reference proteome</keyword>
<feature type="region of interest" description="Disordered" evidence="5">
    <location>
        <begin position="458"/>
        <end position="516"/>
    </location>
</feature>
<feature type="compositionally biased region" description="Acidic residues" evidence="5">
    <location>
        <begin position="458"/>
        <end position="491"/>
    </location>
</feature>
<accession>A0AAE1KP70</accession>
<dbReference type="PANTHER" id="PTHR32073">
    <property type="entry name" value="GH11358P"/>
    <property type="match status" value="1"/>
</dbReference>
<dbReference type="PANTHER" id="PTHR32073:SF10">
    <property type="entry name" value="FAM69 PROTEIN-KINASE DOMAIN-CONTAINING PROTEIN"/>
    <property type="match status" value="1"/>
</dbReference>
<dbReference type="InterPro" id="IPR016024">
    <property type="entry name" value="ARM-type_fold"/>
</dbReference>
<keyword evidence="3" id="KW-0964">Secreted</keyword>
<protein>
    <recommendedName>
        <fullName evidence="6">FAM69 protein-kinase domain-containing protein</fullName>
    </recommendedName>
</protein>
<dbReference type="SUPFAM" id="SSF48371">
    <property type="entry name" value="ARM repeat"/>
    <property type="match status" value="1"/>
</dbReference>
<dbReference type="EMBL" id="JAWQEG010001442">
    <property type="protein sequence ID" value="KAK3879444.1"/>
    <property type="molecule type" value="Genomic_DNA"/>
</dbReference>
<dbReference type="InterPro" id="IPR020519">
    <property type="entry name" value="DIPK2A/B"/>
</dbReference>
<comment type="subcellular location">
    <subcellularLocation>
        <location evidence="1">Secreted</location>
    </subcellularLocation>
</comment>
<organism evidence="7 8">
    <name type="scientific">Petrolisthes cinctipes</name>
    <name type="common">Flat porcelain crab</name>
    <dbReference type="NCBI Taxonomy" id="88211"/>
    <lineage>
        <taxon>Eukaryota</taxon>
        <taxon>Metazoa</taxon>
        <taxon>Ecdysozoa</taxon>
        <taxon>Arthropoda</taxon>
        <taxon>Crustacea</taxon>
        <taxon>Multicrustacea</taxon>
        <taxon>Malacostraca</taxon>
        <taxon>Eumalacostraca</taxon>
        <taxon>Eucarida</taxon>
        <taxon>Decapoda</taxon>
        <taxon>Pleocyemata</taxon>
        <taxon>Anomura</taxon>
        <taxon>Galatheoidea</taxon>
        <taxon>Porcellanidae</taxon>
        <taxon>Petrolisthes</taxon>
    </lineage>
</organism>
<evidence type="ECO:0000313" key="7">
    <source>
        <dbReference type="EMBL" id="KAK3879444.1"/>
    </source>
</evidence>
<evidence type="ECO:0000256" key="3">
    <source>
        <dbReference type="ARBA" id="ARBA00022525"/>
    </source>
</evidence>
<sequence length="516" mass="55219">MKGGGDGVGVGVRENSINIDAPVLKPGGGGGGIRKEPSTKILNNLFQELAKEETCPLCLGTDLCEDIRAGFLSLTSPSPRTPHDGSLHYQASLGDSHPLTVKVPPPELLSRLDAAVCANASLEAGCNVATAAPRSILAAVSPPPQQQQQRQHSSSPILTPHTITQLFSLVQTPRSLVPLLMCPSTRLLAVLERTYDDNNDGALSLEERLALYTSIAVAPDIVVLKLLTKANLNVGLPRVVGVCGRVGVTEGELTPITTLLDEPFNVRASLAAQLLTLVDDFMEEDPDWYLFSESWEPDGVAVNREGEVVFTNLASVAVVDKKLFTDDYEDESDGGGGGGGGEVCNRECLQSFRSEVYTQGSDPDQTCGRVESVGSLMYAAVCVNILSDMKQHKFKDYFTSDKPPHVIRNTKGLLHSIPASDRPTIEQLLSECVEEVSSGGRLQSAQDLRDYLSDYLMDEEEEDEDDEDDDDDDDDGDPTGGEEEEGGEEGEGGTGVGGVGKGKEGGKDEDYDYGDD</sequence>
<comment type="similarity">
    <text evidence="2">Belongs to the DIPK family.</text>
</comment>
<evidence type="ECO:0000256" key="4">
    <source>
        <dbReference type="ARBA" id="ARBA00022729"/>
    </source>
</evidence>
<dbReference type="AlphaFoldDB" id="A0AAE1KP70"/>
<evidence type="ECO:0000259" key="6">
    <source>
        <dbReference type="Pfam" id="PF12260"/>
    </source>
</evidence>
<reference evidence="7" key="1">
    <citation type="submission" date="2023-10" db="EMBL/GenBank/DDBJ databases">
        <title>Genome assemblies of two species of porcelain crab, Petrolisthes cinctipes and Petrolisthes manimaculis (Anomura: Porcellanidae).</title>
        <authorList>
            <person name="Angst P."/>
        </authorList>
    </citation>
    <scope>NUCLEOTIDE SEQUENCE</scope>
    <source>
        <strain evidence="7">PB745_01</strain>
        <tissue evidence="7">Gill</tissue>
    </source>
</reference>